<comment type="caution">
    <text evidence="1">The sequence shown here is derived from an EMBL/GenBank/DDBJ whole genome shotgun (WGS) entry which is preliminary data.</text>
</comment>
<reference evidence="1 2" key="1">
    <citation type="submission" date="2024-02" db="EMBL/GenBank/DDBJ databases">
        <title>De novo assembly and annotation of 12 fungi associated with fruit tree decline syndrome in Ontario, Canada.</title>
        <authorList>
            <person name="Sulman M."/>
            <person name="Ellouze W."/>
            <person name="Ilyukhin E."/>
        </authorList>
    </citation>
    <scope>NUCLEOTIDE SEQUENCE [LARGE SCALE GENOMIC DNA]</scope>
    <source>
        <strain evidence="1 2">M97-236</strain>
    </source>
</reference>
<evidence type="ECO:0000313" key="1">
    <source>
        <dbReference type="EMBL" id="KAL1600112.1"/>
    </source>
</evidence>
<keyword evidence="2" id="KW-1185">Reference proteome</keyword>
<gene>
    <name evidence="1" type="ORF">SLS59_006186</name>
</gene>
<accession>A0ABR3R6Y3</accession>
<organism evidence="1 2">
    <name type="scientific">Nothophoma quercina</name>
    <dbReference type="NCBI Taxonomy" id="749835"/>
    <lineage>
        <taxon>Eukaryota</taxon>
        <taxon>Fungi</taxon>
        <taxon>Dikarya</taxon>
        <taxon>Ascomycota</taxon>
        <taxon>Pezizomycotina</taxon>
        <taxon>Dothideomycetes</taxon>
        <taxon>Pleosporomycetidae</taxon>
        <taxon>Pleosporales</taxon>
        <taxon>Pleosporineae</taxon>
        <taxon>Didymellaceae</taxon>
        <taxon>Nothophoma</taxon>
    </lineage>
</organism>
<sequence>MLTTDEQKKMSAEGTYMNQFETDLNGWKDFDPARGYTGTTDGPVKFVQRPTCKIRNDLLYKLHWPIFGSLSDIQVWEPCNDNEYTLVPFETHPMGSEPLCTVPFDRMTIYIQPVEDRMLHIESNYDCDEDRWKGPKDLVLTDSVDSPLTLQRFVTAVHAHLNDGENKAKILECINMFYLGPPRHEGGGVYSVSVEADGRWPPPYRIPEGTAFLFNGFRFDGHKPDGGEWRETIDIFTEHDHGFSMETFLKRQKEKQRRYEKQRQYYAV</sequence>
<evidence type="ECO:0000313" key="2">
    <source>
        <dbReference type="Proteomes" id="UP001521222"/>
    </source>
</evidence>
<protein>
    <submittedName>
        <fullName evidence="1">Uncharacterized protein</fullName>
    </submittedName>
</protein>
<name>A0ABR3R6Y3_9PLEO</name>
<proteinExistence type="predicted"/>
<dbReference type="Proteomes" id="UP001521222">
    <property type="component" value="Unassembled WGS sequence"/>
</dbReference>
<dbReference type="EMBL" id="JAKIXB020000019">
    <property type="protein sequence ID" value="KAL1600112.1"/>
    <property type="molecule type" value="Genomic_DNA"/>
</dbReference>